<dbReference type="InterPro" id="IPR018060">
    <property type="entry name" value="HTH_AraC"/>
</dbReference>
<gene>
    <name evidence="5" type="ORF">I215_11848</name>
</gene>
<evidence type="ECO:0000256" key="3">
    <source>
        <dbReference type="ARBA" id="ARBA00023163"/>
    </source>
</evidence>
<evidence type="ECO:0000313" key="5">
    <source>
        <dbReference type="EMBL" id="EKF54542.1"/>
    </source>
</evidence>
<organism evidence="5 6">
    <name type="scientific">Galbibacter marinus</name>
    <dbReference type="NCBI Taxonomy" id="555500"/>
    <lineage>
        <taxon>Bacteria</taxon>
        <taxon>Pseudomonadati</taxon>
        <taxon>Bacteroidota</taxon>
        <taxon>Flavobacteriia</taxon>
        <taxon>Flavobacteriales</taxon>
        <taxon>Flavobacteriaceae</taxon>
        <taxon>Galbibacter</taxon>
    </lineage>
</organism>
<dbReference type="PROSITE" id="PS01124">
    <property type="entry name" value="HTH_ARAC_FAMILY_2"/>
    <property type="match status" value="1"/>
</dbReference>
<keyword evidence="3" id="KW-0804">Transcription</keyword>
<dbReference type="RefSeq" id="WP_008992208.1">
    <property type="nucleotide sequence ID" value="NZ_AMSG01000019.1"/>
</dbReference>
<dbReference type="PROSITE" id="PS00041">
    <property type="entry name" value="HTH_ARAC_FAMILY_1"/>
    <property type="match status" value="1"/>
</dbReference>
<accession>K2QIH8</accession>
<keyword evidence="1" id="KW-0805">Transcription regulation</keyword>
<dbReference type="SMART" id="SM00342">
    <property type="entry name" value="HTH_ARAC"/>
    <property type="match status" value="1"/>
</dbReference>
<dbReference type="PANTHER" id="PTHR47893">
    <property type="entry name" value="REGULATORY PROTEIN PCHR"/>
    <property type="match status" value="1"/>
</dbReference>
<feature type="domain" description="HTH araC/xylS-type" evidence="4">
    <location>
        <begin position="231"/>
        <end position="329"/>
    </location>
</feature>
<name>K2QIH8_9FLAO</name>
<dbReference type="InterPro" id="IPR018062">
    <property type="entry name" value="HTH_AraC-typ_CS"/>
</dbReference>
<reference evidence="5 6" key="1">
    <citation type="journal article" date="2012" name="J. Bacteriol.">
        <title>Genome Sequence of Galbibacter marinum Type Strain ck-I2-15.</title>
        <authorList>
            <person name="Lai Q."/>
            <person name="Li C."/>
            <person name="Shao Z."/>
        </authorList>
    </citation>
    <scope>NUCLEOTIDE SEQUENCE [LARGE SCALE GENOMIC DNA]</scope>
    <source>
        <strain evidence="6">ck-I2-15</strain>
    </source>
</reference>
<evidence type="ECO:0000259" key="4">
    <source>
        <dbReference type="PROSITE" id="PS01124"/>
    </source>
</evidence>
<dbReference type="InterPro" id="IPR053142">
    <property type="entry name" value="PchR_regulatory_protein"/>
</dbReference>
<dbReference type="Proteomes" id="UP000007364">
    <property type="component" value="Unassembled WGS sequence"/>
</dbReference>
<dbReference type="STRING" id="555500.I215_11848"/>
<proteinExistence type="predicted"/>
<dbReference type="OrthoDB" id="799767at2"/>
<comment type="caution">
    <text evidence="5">The sequence shown here is derived from an EMBL/GenBank/DDBJ whole genome shotgun (WGS) entry which is preliminary data.</text>
</comment>
<dbReference type="GO" id="GO:0043565">
    <property type="term" value="F:sequence-specific DNA binding"/>
    <property type="evidence" value="ECO:0007669"/>
    <property type="project" value="InterPro"/>
</dbReference>
<protein>
    <submittedName>
        <fullName evidence="5">AraC family transcriptional regulator</fullName>
    </submittedName>
</protein>
<dbReference type="AlphaFoldDB" id="K2QIH8"/>
<keyword evidence="2" id="KW-0238">DNA-binding</keyword>
<evidence type="ECO:0000313" key="6">
    <source>
        <dbReference type="Proteomes" id="UP000007364"/>
    </source>
</evidence>
<dbReference type="eggNOG" id="COG2207">
    <property type="taxonomic scope" value="Bacteria"/>
</dbReference>
<dbReference type="PANTHER" id="PTHR47893:SF1">
    <property type="entry name" value="REGULATORY PROTEIN PCHR"/>
    <property type="match status" value="1"/>
</dbReference>
<sequence length="347" mass="40147">MESIIKSELFENSIYQKKYSRDFLTDEIIENHIEVNDKQASGIIKELQLDGLFLTNTNITAPQGCQFEIHNNFPVFILHFEFSGDFKYIPHQTTDALVEISDSQYNILYLPSLNGVLEFKGNPHRTLQVYFTLDRIKKIVGEDYKEVLKKVDMAVKKGEPYTFWKRSTPILPEMEKTLQELMVCSLCGHLKKTYLQSKVTSLMVDVLVKADEIEQTDAKNVLLKSDLDALQQVDYHIKKNLNKNLTIAELSVIAGFNESKLKRDFKLVYGSTIFKYITKLRMEKAISLIREDGFTIAEAAYEVGYNNPQHFTTAFKRTLGYLPKMLKKIILAIEFGDLGFYFFNYFI</sequence>
<evidence type="ECO:0000256" key="2">
    <source>
        <dbReference type="ARBA" id="ARBA00023125"/>
    </source>
</evidence>
<dbReference type="SUPFAM" id="SSF46689">
    <property type="entry name" value="Homeodomain-like"/>
    <property type="match status" value="2"/>
</dbReference>
<dbReference type="Pfam" id="PF12833">
    <property type="entry name" value="HTH_18"/>
    <property type="match status" value="1"/>
</dbReference>
<dbReference type="InterPro" id="IPR009057">
    <property type="entry name" value="Homeodomain-like_sf"/>
</dbReference>
<evidence type="ECO:0000256" key="1">
    <source>
        <dbReference type="ARBA" id="ARBA00023015"/>
    </source>
</evidence>
<keyword evidence="6" id="KW-1185">Reference proteome</keyword>
<dbReference type="GO" id="GO:0003700">
    <property type="term" value="F:DNA-binding transcription factor activity"/>
    <property type="evidence" value="ECO:0007669"/>
    <property type="project" value="InterPro"/>
</dbReference>
<dbReference type="EMBL" id="AMSG01000019">
    <property type="protein sequence ID" value="EKF54542.1"/>
    <property type="molecule type" value="Genomic_DNA"/>
</dbReference>
<dbReference type="Gene3D" id="1.10.10.60">
    <property type="entry name" value="Homeodomain-like"/>
    <property type="match status" value="2"/>
</dbReference>